<dbReference type="Proteomes" id="UP000271193">
    <property type="component" value="Chromosome"/>
</dbReference>
<dbReference type="GeneID" id="99066208"/>
<accession>A0A3G6T9A7</accession>
<reference evidence="2" key="1">
    <citation type="submission" date="2018-11" db="EMBL/GenBank/DDBJ databases">
        <title>Proposal to divide the Flavobacteriaceae and reorganize its genera based on Amino Acid Identity values calculated from whole genome sequences.</title>
        <authorList>
            <person name="Nicholson A.C."/>
            <person name="Gulvik C.A."/>
            <person name="Whitney A.M."/>
            <person name="Humrighouse B.W."/>
            <person name="Bell M."/>
            <person name="Holmes B."/>
            <person name="Steigerwalt A.G."/>
            <person name="Villarma A."/>
            <person name="Sheth M."/>
            <person name="Batra D."/>
            <person name="Pryor J."/>
            <person name="Bernardet J.-F."/>
            <person name="Hugo C."/>
            <person name="Kampfer P."/>
            <person name="Newman J."/>
            <person name="McQuiston J.R."/>
        </authorList>
    </citation>
    <scope>NUCLEOTIDE SEQUENCE [LARGE SCALE GENOMIC DNA]</scope>
    <source>
        <strain evidence="2">G0229</strain>
    </source>
</reference>
<evidence type="ECO:0000313" key="2">
    <source>
        <dbReference type="Proteomes" id="UP000271193"/>
    </source>
</evidence>
<keyword evidence="2" id="KW-1185">Reference proteome</keyword>
<proteinExistence type="predicted"/>
<dbReference type="RefSeq" id="WP_123870836.1">
    <property type="nucleotide sequence ID" value="NZ_CP033931.1"/>
</dbReference>
<name>A0A3G6T9A7_9FLAO</name>
<sequence length="179" mass="20771">MNWYTLFSFHPKEDYYFSVIDKQGTIFDKFQLPECRQIPIRNNIIPIKEEFTKEYSLNLNDFLEDYDLYTCYTGGVGDLFSERAVIALKTETQEEVEFIPCMLKGQPIPVYAALFMKTASIVKDFEGMGFTFEDPSVLDVKYAVQDKNKGVKFVTPAFVDLVKKYDLKIECKPQTQDKA</sequence>
<dbReference type="AlphaFoldDB" id="A0A3G6T9A7"/>
<dbReference type="OrthoDB" id="1247785at2"/>
<gene>
    <name evidence="1" type="ORF">EG339_15455</name>
</gene>
<dbReference type="EMBL" id="CP033932">
    <property type="protein sequence ID" value="AZB25885.1"/>
    <property type="molecule type" value="Genomic_DNA"/>
</dbReference>
<evidence type="ECO:0000313" key="1">
    <source>
        <dbReference type="EMBL" id="AZB25885.1"/>
    </source>
</evidence>
<protein>
    <submittedName>
        <fullName evidence="1">Uncharacterized protein</fullName>
    </submittedName>
</protein>
<organism evidence="1 2">
    <name type="scientific">Chryseobacterium bernardetii</name>
    <dbReference type="NCBI Taxonomy" id="1241978"/>
    <lineage>
        <taxon>Bacteria</taxon>
        <taxon>Pseudomonadati</taxon>
        <taxon>Bacteroidota</taxon>
        <taxon>Flavobacteriia</taxon>
        <taxon>Flavobacteriales</taxon>
        <taxon>Weeksellaceae</taxon>
        <taxon>Chryseobacterium group</taxon>
        <taxon>Chryseobacterium</taxon>
    </lineage>
</organism>
<dbReference type="KEGG" id="cben:EG339_15455"/>